<evidence type="ECO:0000313" key="4">
    <source>
        <dbReference type="EMBL" id="GMG56152.1"/>
    </source>
</evidence>
<feature type="domain" description="CSC1/OSCA1-like N-terminal transmembrane" evidence="2">
    <location>
        <begin position="8"/>
        <end position="157"/>
    </location>
</feature>
<dbReference type="Pfam" id="PF14703">
    <property type="entry name" value="PHM7_cyt"/>
    <property type="match status" value="1"/>
</dbReference>
<sequence length="406" mass="46057">MAGSSVSSFVTALIFNGVIFTVFILIFILLKGKFTRVYQPRSIVETVPPNLKADPQPKGAFAWFFDLLRKPDSYIIEKAGVDGYFFLRYLKVFTTVGVGAGVIVWPILFAVNATGGAHQAGFDIISYSNITGKWRPFAHLFLSWFFFGAVIYTIYKELVYYVSFRHALQTTPLFSSLPQSRTLCIDNLPKDLLNEDTLLRLFPAAKKVWFTRDTKELQDDIKKRDKLSGKLEGSINGLIRKAIKMRAKAIKKNKPIPEPSDEIVSYVKEKKLPTYKEKPIPFVYKKKSLLTTGVDEVGEYNQKIKEEQAKYPDGFEKTGTVFIEFASELECQRAYQGVPYAKELRLSRRFTDIPPSDIVWENAGSGFAVRKSKYAVAAAVLTLTIIFWFVANYFIVCLDVFIASIH</sequence>
<feature type="transmembrane region" description="Helical" evidence="1">
    <location>
        <begin position="6"/>
        <end position="30"/>
    </location>
</feature>
<keyword evidence="1" id="KW-1133">Transmembrane helix</keyword>
<proteinExistence type="predicted"/>
<keyword evidence="5" id="KW-1185">Reference proteome</keyword>
<name>A0A9W6Z6Q0_AMBMO</name>
<dbReference type="InterPro" id="IPR027815">
    <property type="entry name" value="CSC1/OSCA1-like_cyt"/>
</dbReference>
<keyword evidence="1" id="KW-0812">Transmembrane</keyword>
<dbReference type="GO" id="GO:0005886">
    <property type="term" value="C:plasma membrane"/>
    <property type="evidence" value="ECO:0007669"/>
    <property type="project" value="TreeGrafter"/>
</dbReference>
<keyword evidence="1" id="KW-0472">Membrane</keyword>
<dbReference type="EMBL" id="BSXU01006991">
    <property type="protein sequence ID" value="GMG56152.1"/>
    <property type="molecule type" value="Genomic_DNA"/>
</dbReference>
<organism evidence="4 5">
    <name type="scientific">Ambrosiozyma monospora</name>
    <name type="common">Yeast</name>
    <name type="synonym">Endomycopsis monosporus</name>
    <dbReference type="NCBI Taxonomy" id="43982"/>
    <lineage>
        <taxon>Eukaryota</taxon>
        <taxon>Fungi</taxon>
        <taxon>Dikarya</taxon>
        <taxon>Ascomycota</taxon>
        <taxon>Saccharomycotina</taxon>
        <taxon>Pichiomycetes</taxon>
        <taxon>Pichiales</taxon>
        <taxon>Pichiaceae</taxon>
        <taxon>Ambrosiozyma</taxon>
    </lineage>
</organism>
<accession>A0A9W6Z6Q0</accession>
<evidence type="ECO:0000313" key="5">
    <source>
        <dbReference type="Proteomes" id="UP001165063"/>
    </source>
</evidence>
<dbReference type="Pfam" id="PF13967">
    <property type="entry name" value="RSN1_TM"/>
    <property type="match status" value="1"/>
</dbReference>
<evidence type="ECO:0000259" key="3">
    <source>
        <dbReference type="Pfam" id="PF14703"/>
    </source>
</evidence>
<gene>
    <name evidence="4" type="ORF">Amon01_000821900</name>
</gene>
<dbReference type="PANTHER" id="PTHR13018:SF139">
    <property type="entry name" value="PHOSPHATE METABOLISM PROTEIN 7"/>
    <property type="match status" value="1"/>
</dbReference>
<comment type="caution">
    <text evidence="4">The sequence shown here is derived from an EMBL/GenBank/DDBJ whole genome shotgun (WGS) entry which is preliminary data.</text>
</comment>
<evidence type="ECO:0000256" key="1">
    <source>
        <dbReference type="SAM" id="Phobius"/>
    </source>
</evidence>
<dbReference type="InterPro" id="IPR032880">
    <property type="entry name" value="CSC1/OSCA1-like_N"/>
</dbReference>
<dbReference type="GO" id="GO:0005227">
    <property type="term" value="F:calcium-activated cation channel activity"/>
    <property type="evidence" value="ECO:0007669"/>
    <property type="project" value="InterPro"/>
</dbReference>
<dbReference type="AlphaFoldDB" id="A0A9W6Z6Q0"/>
<dbReference type="OrthoDB" id="1076608at2759"/>
<feature type="transmembrane region" description="Helical" evidence="1">
    <location>
        <begin position="374"/>
        <end position="395"/>
    </location>
</feature>
<feature type="transmembrane region" description="Helical" evidence="1">
    <location>
        <begin position="92"/>
        <end position="117"/>
    </location>
</feature>
<evidence type="ECO:0000259" key="2">
    <source>
        <dbReference type="Pfam" id="PF13967"/>
    </source>
</evidence>
<dbReference type="InterPro" id="IPR045122">
    <property type="entry name" value="Csc1-like"/>
</dbReference>
<reference evidence="4" key="1">
    <citation type="submission" date="2023-04" db="EMBL/GenBank/DDBJ databases">
        <title>Ambrosiozyma monospora NBRC 1965.</title>
        <authorList>
            <person name="Ichikawa N."/>
            <person name="Sato H."/>
            <person name="Tonouchi N."/>
        </authorList>
    </citation>
    <scope>NUCLEOTIDE SEQUENCE</scope>
    <source>
        <strain evidence="4">NBRC 1965</strain>
    </source>
</reference>
<feature type="domain" description="CSC1/OSCA1-like cytosolic" evidence="3">
    <location>
        <begin position="180"/>
        <end position="362"/>
    </location>
</feature>
<feature type="transmembrane region" description="Helical" evidence="1">
    <location>
        <begin position="137"/>
        <end position="155"/>
    </location>
</feature>
<dbReference type="Proteomes" id="UP001165063">
    <property type="component" value="Unassembled WGS sequence"/>
</dbReference>
<dbReference type="PANTHER" id="PTHR13018">
    <property type="entry name" value="PROBABLE MEMBRANE PROTEIN DUF221-RELATED"/>
    <property type="match status" value="1"/>
</dbReference>
<protein>
    <submittedName>
        <fullName evidence="4">Unnamed protein product</fullName>
    </submittedName>
</protein>